<accession>A0A953I2I6</accession>
<dbReference type="InterPro" id="IPR050678">
    <property type="entry name" value="DNA_Partitioning_ATPase"/>
</dbReference>
<evidence type="ECO:0000259" key="1">
    <source>
        <dbReference type="Pfam" id="PF13614"/>
    </source>
</evidence>
<keyword evidence="3" id="KW-1185">Reference proteome</keyword>
<name>A0A953I2I6_9BACT</name>
<dbReference type="FunFam" id="3.40.50.300:FF:000285">
    <property type="entry name" value="Sporulation initiation inhibitor Soj"/>
    <property type="match status" value="1"/>
</dbReference>
<protein>
    <submittedName>
        <fullName evidence="2">AAA family ATPase</fullName>
    </submittedName>
</protein>
<dbReference type="PANTHER" id="PTHR13696:SF52">
    <property type="entry name" value="PARA FAMILY PROTEIN CT_582"/>
    <property type="match status" value="1"/>
</dbReference>
<dbReference type="InterPro" id="IPR025669">
    <property type="entry name" value="AAA_dom"/>
</dbReference>
<dbReference type="SUPFAM" id="SSF52540">
    <property type="entry name" value="P-loop containing nucleoside triphosphate hydrolases"/>
    <property type="match status" value="1"/>
</dbReference>
<dbReference type="Gene3D" id="3.40.50.300">
    <property type="entry name" value="P-loop containing nucleotide triphosphate hydrolases"/>
    <property type="match status" value="1"/>
</dbReference>
<organism evidence="2 3">
    <name type="scientific">Membranihabitans marinus</name>
    <dbReference type="NCBI Taxonomy" id="1227546"/>
    <lineage>
        <taxon>Bacteria</taxon>
        <taxon>Pseudomonadati</taxon>
        <taxon>Bacteroidota</taxon>
        <taxon>Saprospiria</taxon>
        <taxon>Saprospirales</taxon>
        <taxon>Saprospiraceae</taxon>
        <taxon>Membranihabitans</taxon>
    </lineage>
</organism>
<dbReference type="RefSeq" id="WP_222581609.1">
    <property type="nucleotide sequence ID" value="NZ_JAHVHU010000022.1"/>
</dbReference>
<dbReference type="CDD" id="cd02042">
    <property type="entry name" value="ParAB_family"/>
    <property type="match status" value="1"/>
</dbReference>
<dbReference type="PANTHER" id="PTHR13696">
    <property type="entry name" value="P-LOOP CONTAINING NUCLEOSIDE TRIPHOSPHATE HYDROLASE"/>
    <property type="match status" value="1"/>
</dbReference>
<gene>
    <name evidence="2" type="ORF">KUV50_18060</name>
</gene>
<evidence type="ECO:0000313" key="3">
    <source>
        <dbReference type="Proteomes" id="UP000753961"/>
    </source>
</evidence>
<sequence length="261" mass="28824">MGKIVAIANQKGGVGKTTTAINLAACLAILEQKVLVIDLDPQSNTTYGLGIQKDDVETSVYDCLMNESSAREAIMETETPNLFVLPSSIDLVGAEVELAHATNRHGRVQLLVRELQDDYDFIFIDCLPSLGVLTLNALTAADSVLIPIQCEIFALDGLGKLKNTIRLVRQNFNPELTIEGIILSMYDKRLRLANMVVEQVQNHVKDYVFETIIHRNSKIGESPSVQKPVIIYDAGSKGARNFLNLAHEFINKQHVVEHQTA</sequence>
<comment type="caution">
    <text evidence="2">The sequence shown here is derived from an EMBL/GenBank/DDBJ whole genome shotgun (WGS) entry which is preliminary data.</text>
</comment>
<dbReference type="Pfam" id="PF13614">
    <property type="entry name" value="AAA_31"/>
    <property type="match status" value="1"/>
</dbReference>
<dbReference type="AlphaFoldDB" id="A0A953I2I6"/>
<reference evidence="2" key="1">
    <citation type="submission" date="2021-06" db="EMBL/GenBank/DDBJ databases">
        <title>44 bacteria genomes isolated from Dapeng, Shenzhen.</title>
        <authorList>
            <person name="Zheng W."/>
            <person name="Yu S."/>
            <person name="Huang Y."/>
        </authorList>
    </citation>
    <scope>NUCLEOTIDE SEQUENCE</scope>
    <source>
        <strain evidence="2">DP5N28-2</strain>
    </source>
</reference>
<feature type="domain" description="AAA" evidence="1">
    <location>
        <begin position="3"/>
        <end position="178"/>
    </location>
</feature>
<evidence type="ECO:0000313" key="2">
    <source>
        <dbReference type="EMBL" id="MBY5960062.1"/>
    </source>
</evidence>
<proteinExistence type="predicted"/>
<dbReference type="Proteomes" id="UP000753961">
    <property type="component" value="Unassembled WGS sequence"/>
</dbReference>
<dbReference type="InterPro" id="IPR027417">
    <property type="entry name" value="P-loop_NTPase"/>
</dbReference>
<dbReference type="EMBL" id="JAHVHU010000022">
    <property type="protein sequence ID" value="MBY5960062.1"/>
    <property type="molecule type" value="Genomic_DNA"/>
</dbReference>